<dbReference type="EMBL" id="CP003985">
    <property type="protein sequence ID" value="AGF79485.1"/>
    <property type="molecule type" value="Genomic_DNA"/>
</dbReference>
<keyword evidence="7 19" id="KW-1003">Cell membrane</keyword>
<feature type="transmembrane region" description="Helical" evidence="19">
    <location>
        <begin position="20"/>
        <end position="41"/>
    </location>
</feature>
<dbReference type="NCBIfam" id="TIGR00317">
    <property type="entry name" value="cobS"/>
    <property type="match status" value="1"/>
</dbReference>
<evidence type="ECO:0000256" key="2">
    <source>
        <dbReference type="ARBA" id="ARBA00004651"/>
    </source>
</evidence>
<keyword evidence="9 19" id="KW-0808">Transferase</keyword>
<dbReference type="eggNOG" id="COG0368">
    <property type="taxonomic scope" value="Bacteria"/>
</dbReference>
<dbReference type="EC" id="2.7.8.26" evidence="5 19"/>
<comment type="similarity">
    <text evidence="4 19">Belongs to the CobS family.</text>
</comment>
<dbReference type="HAMAP" id="MF_00719">
    <property type="entry name" value="CobS"/>
    <property type="match status" value="1"/>
</dbReference>
<dbReference type="PANTHER" id="PTHR34148">
    <property type="entry name" value="ADENOSYLCOBINAMIDE-GDP RIBAZOLETRANSFERASE"/>
    <property type="match status" value="1"/>
</dbReference>
<evidence type="ECO:0000256" key="16">
    <source>
        <dbReference type="ARBA" id="ARBA00032853"/>
    </source>
</evidence>
<keyword evidence="11 19" id="KW-0460">Magnesium</keyword>
<dbReference type="HOGENOM" id="CLU_057426_1_1_7"/>
<evidence type="ECO:0000256" key="8">
    <source>
        <dbReference type="ARBA" id="ARBA00022573"/>
    </source>
</evidence>
<dbReference type="GO" id="GO:0008818">
    <property type="term" value="F:cobalamin 5'-phosphate synthase activity"/>
    <property type="evidence" value="ECO:0007669"/>
    <property type="project" value="UniProtKB-UniRule"/>
</dbReference>
<evidence type="ECO:0000256" key="13">
    <source>
        <dbReference type="ARBA" id="ARBA00023136"/>
    </source>
</evidence>
<name>M1PIU2_DESSD</name>
<reference evidence="21" key="1">
    <citation type="journal article" date="2013" name="Stand. Genomic Sci.">
        <title>Complete genome sequence of Desulfocapsa sulfexigens, a marine deltaproteobacterium specialized in disproportionating inorganic sulfur compounds.</title>
        <authorList>
            <person name="Finster K.W."/>
            <person name="Kjeldsen K.U."/>
            <person name="Kube M."/>
            <person name="Reinhardt R."/>
            <person name="Mussmann M."/>
            <person name="Amann R."/>
            <person name="Schreiber L."/>
        </authorList>
    </citation>
    <scope>NUCLEOTIDE SEQUENCE [LARGE SCALE GENOMIC DNA]</scope>
    <source>
        <strain evidence="21">DSM 10523 / SB164P1</strain>
    </source>
</reference>
<evidence type="ECO:0000256" key="11">
    <source>
        <dbReference type="ARBA" id="ARBA00022842"/>
    </source>
</evidence>
<evidence type="ECO:0000313" key="21">
    <source>
        <dbReference type="Proteomes" id="UP000011721"/>
    </source>
</evidence>
<keyword evidence="13 19" id="KW-0472">Membrane</keyword>
<evidence type="ECO:0000256" key="4">
    <source>
        <dbReference type="ARBA" id="ARBA00010561"/>
    </source>
</evidence>
<sequence length="271" mass="28792">MAAGSTGESDQLENSIMLALSHPLATFLAGIRFLSIIPISWNQDRDGRFFRASLIWFPVIGLLIGGVTATLVSFFIGILPGSVSAFFAIVLLAGISGCLHLDGVADSFDGLLSSRPRTRALEIMRDSHIGAMGVIAIVFLLLGKFAALSSLSTENILQVIILMPMAGRTAIVLTMSILPYARQEDGLGMLFYSSETRKVAVVVTACVLMVSALISIYSLILMIVTIMLPVTFFAFWCHKKLGGATGDTLGAVCELTELSVAVGFCLLPGLG</sequence>
<keyword evidence="8 19" id="KW-0169">Cobalamin biosynthesis</keyword>
<evidence type="ECO:0000256" key="6">
    <source>
        <dbReference type="ARBA" id="ARBA00015850"/>
    </source>
</evidence>
<dbReference type="GO" id="GO:0051073">
    <property type="term" value="F:adenosylcobinamide-GDP ribazoletransferase activity"/>
    <property type="evidence" value="ECO:0007669"/>
    <property type="project" value="UniProtKB-UniRule"/>
</dbReference>
<dbReference type="STRING" id="1167006.UWK_02955"/>
<feature type="transmembrane region" description="Helical" evidence="19">
    <location>
        <begin position="156"/>
        <end position="178"/>
    </location>
</feature>
<keyword evidence="10 19" id="KW-0812">Transmembrane</keyword>
<evidence type="ECO:0000313" key="20">
    <source>
        <dbReference type="EMBL" id="AGF79485.1"/>
    </source>
</evidence>
<evidence type="ECO:0000256" key="3">
    <source>
        <dbReference type="ARBA" id="ARBA00004663"/>
    </source>
</evidence>
<comment type="catalytic activity">
    <reaction evidence="18 19">
        <text>alpha-ribazole 5'-phosphate + adenosylcob(III)inamide-GDP = adenosylcob(III)alamin 5'-phosphate + GMP + H(+)</text>
        <dbReference type="Rhea" id="RHEA:23560"/>
        <dbReference type="ChEBI" id="CHEBI:15378"/>
        <dbReference type="ChEBI" id="CHEBI:57918"/>
        <dbReference type="ChEBI" id="CHEBI:58115"/>
        <dbReference type="ChEBI" id="CHEBI:60487"/>
        <dbReference type="ChEBI" id="CHEBI:60493"/>
        <dbReference type="EC" id="2.7.8.26"/>
    </reaction>
</comment>
<feature type="transmembrane region" description="Helical" evidence="19">
    <location>
        <begin position="199"/>
        <end position="228"/>
    </location>
</feature>
<protein>
    <recommendedName>
        <fullName evidence="6 19">Adenosylcobinamide-GDP ribazoletransferase</fullName>
        <ecNumber evidence="5 19">2.7.8.26</ecNumber>
    </recommendedName>
    <alternativeName>
        <fullName evidence="16 19">Cobalamin synthase</fullName>
    </alternativeName>
    <alternativeName>
        <fullName evidence="15 19">Cobalamin-5'-phosphate synthase</fullName>
    </alternativeName>
</protein>
<evidence type="ECO:0000256" key="14">
    <source>
        <dbReference type="ARBA" id="ARBA00025228"/>
    </source>
</evidence>
<evidence type="ECO:0000256" key="5">
    <source>
        <dbReference type="ARBA" id="ARBA00013200"/>
    </source>
</evidence>
<dbReference type="UniPathway" id="UPA00148">
    <property type="reaction ID" value="UER00238"/>
</dbReference>
<keyword evidence="12 19" id="KW-1133">Transmembrane helix</keyword>
<feature type="transmembrane region" description="Helical" evidence="19">
    <location>
        <begin position="53"/>
        <end position="79"/>
    </location>
</feature>
<feature type="transmembrane region" description="Helical" evidence="19">
    <location>
        <begin position="85"/>
        <end position="108"/>
    </location>
</feature>
<accession>M1PIU2</accession>
<evidence type="ECO:0000256" key="18">
    <source>
        <dbReference type="ARBA" id="ARBA00049504"/>
    </source>
</evidence>
<gene>
    <name evidence="19" type="primary">cobS</name>
    <name evidence="20" type="ordered locus">UWK_02955</name>
</gene>
<dbReference type="Pfam" id="PF02654">
    <property type="entry name" value="CobS"/>
    <property type="match status" value="1"/>
</dbReference>
<evidence type="ECO:0000256" key="7">
    <source>
        <dbReference type="ARBA" id="ARBA00022475"/>
    </source>
</evidence>
<dbReference type="PANTHER" id="PTHR34148:SF1">
    <property type="entry name" value="ADENOSYLCOBINAMIDE-GDP RIBAZOLETRANSFERASE"/>
    <property type="match status" value="1"/>
</dbReference>
<evidence type="ECO:0000256" key="15">
    <source>
        <dbReference type="ARBA" id="ARBA00032605"/>
    </source>
</evidence>
<dbReference type="GO" id="GO:0005886">
    <property type="term" value="C:plasma membrane"/>
    <property type="evidence" value="ECO:0007669"/>
    <property type="project" value="UniProtKB-SubCell"/>
</dbReference>
<evidence type="ECO:0000256" key="10">
    <source>
        <dbReference type="ARBA" id="ARBA00022692"/>
    </source>
</evidence>
<organism evidence="20 21">
    <name type="scientific">Desulfocapsa sulfexigens (strain DSM 10523 / SB164P1)</name>
    <dbReference type="NCBI Taxonomy" id="1167006"/>
    <lineage>
        <taxon>Bacteria</taxon>
        <taxon>Pseudomonadati</taxon>
        <taxon>Thermodesulfobacteriota</taxon>
        <taxon>Desulfobulbia</taxon>
        <taxon>Desulfobulbales</taxon>
        <taxon>Desulfocapsaceae</taxon>
        <taxon>Desulfocapsa</taxon>
    </lineage>
</organism>
<evidence type="ECO:0000256" key="17">
    <source>
        <dbReference type="ARBA" id="ARBA00048623"/>
    </source>
</evidence>
<comment type="cofactor">
    <cofactor evidence="1 19">
        <name>Mg(2+)</name>
        <dbReference type="ChEBI" id="CHEBI:18420"/>
    </cofactor>
</comment>
<keyword evidence="19" id="KW-0997">Cell inner membrane</keyword>
<dbReference type="AlphaFoldDB" id="M1PIU2"/>
<evidence type="ECO:0000256" key="1">
    <source>
        <dbReference type="ARBA" id="ARBA00001946"/>
    </source>
</evidence>
<comment type="subcellular location">
    <subcellularLocation>
        <location evidence="19">Cell inner membrane</location>
        <topology evidence="19">Multi-pass membrane protein</topology>
    </subcellularLocation>
    <subcellularLocation>
        <location evidence="2">Cell membrane</location>
        <topology evidence="2">Multi-pass membrane protein</topology>
    </subcellularLocation>
</comment>
<comment type="catalytic activity">
    <reaction evidence="17 19">
        <text>alpha-ribazole + adenosylcob(III)inamide-GDP = adenosylcob(III)alamin + GMP + H(+)</text>
        <dbReference type="Rhea" id="RHEA:16049"/>
        <dbReference type="ChEBI" id="CHEBI:10329"/>
        <dbReference type="ChEBI" id="CHEBI:15378"/>
        <dbReference type="ChEBI" id="CHEBI:18408"/>
        <dbReference type="ChEBI" id="CHEBI:58115"/>
        <dbReference type="ChEBI" id="CHEBI:60487"/>
        <dbReference type="EC" id="2.7.8.26"/>
    </reaction>
</comment>
<comment type="function">
    <text evidence="14 19">Joins adenosylcobinamide-GDP and alpha-ribazole to generate adenosylcobalamin (Ado-cobalamin). Also synthesizes adenosylcobalamin 5'-phosphate from adenosylcobinamide-GDP and alpha-ribazole 5'-phosphate.</text>
</comment>
<evidence type="ECO:0000256" key="9">
    <source>
        <dbReference type="ARBA" id="ARBA00022679"/>
    </source>
</evidence>
<proteinExistence type="inferred from homology"/>
<evidence type="ECO:0000256" key="19">
    <source>
        <dbReference type="HAMAP-Rule" id="MF_00719"/>
    </source>
</evidence>
<dbReference type="KEGG" id="dsf:UWK_02955"/>
<comment type="pathway">
    <text evidence="3 19">Cofactor biosynthesis; adenosylcobalamin biosynthesis; adenosylcobalamin from cob(II)yrinate a,c-diamide: step 7/7.</text>
</comment>
<keyword evidence="21" id="KW-1185">Reference proteome</keyword>
<dbReference type="InterPro" id="IPR003805">
    <property type="entry name" value="CobS"/>
</dbReference>
<evidence type="ECO:0000256" key="12">
    <source>
        <dbReference type="ARBA" id="ARBA00022989"/>
    </source>
</evidence>
<feature type="transmembrane region" description="Helical" evidence="19">
    <location>
        <begin position="129"/>
        <end position="150"/>
    </location>
</feature>
<dbReference type="GO" id="GO:0009236">
    <property type="term" value="P:cobalamin biosynthetic process"/>
    <property type="evidence" value="ECO:0007669"/>
    <property type="project" value="UniProtKB-UniRule"/>
</dbReference>
<feature type="transmembrane region" description="Helical" evidence="19">
    <location>
        <begin position="248"/>
        <end position="270"/>
    </location>
</feature>
<dbReference type="Proteomes" id="UP000011721">
    <property type="component" value="Chromosome"/>
</dbReference>
<dbReference type="PATRIC" id="fig|1167006.5.peg.3192"/>